<dbReference type="RefSeq" id="WP_200464805.1">
    <property type="nucleotide sequence ID" value="NZ_JAENRR010000018.1"/>
</dbReference>
<dbReference type="InterPro" id="IPR046947">
    <property type="entry name" value="LytR-like"/>
</dbReference>
<dbReference type="InterPro" id="IPR011006">
    <property type="entry name" value="CheY-like_superfamily"/>
</dbReference>
<dbReference type="Pfam" id="PF04397">
    <property type="entry name" value="LytTR"/>
    <property type="match status" value="1"/>
</dbReference>
<dbReference type="EMBL" id="JAENRR010000018">
    <property type="protein sequence ID" value="MBK3517577.1"/>
    <property type="molecule type" value="Genomic_DNA"/>
</dbReference>
<dbReference type="PANTHER" id="PTHR37299">
    <property type="entry name" value="TRANSCRIPTIONAL REGULATOR-RELATED"/>
    <property type="match status" value="1"/>
</dbReference>
<dbReference type="SMART" id="SM00850">
    <property type="entry name" value="LytTR"/>
    <property type="match status" value="1"/>
</dbReference>
<dbReference type="SUPFAM" id="SSF52172">
    <property type="entry name" value="CheY-like"/>
    <property type="match status" value="1"/>
</dbReference>
<dbReference type="PROSITE" id="PS50930">
    <property type="entry name" value="HTH_LYTTR"/>
    <property type="match status" value="1"/>
</dbReference>
<feature type="domain" description="Response regulatory" evidence="2">
    <location>
        <begin position="5"/>
        <end position="118"/>
    </location>
</feature>
<evidence type="ECO:0000259" key="3">
    <source>
        <dbReference type="PROSITE" id="PS50930"/>
    </source>
</evidence>
<feature type="domain" description="HTH LytTR-type" evidence="3">
    <location>
        <begin position="144"/>
        <end position="247"/>
    </location>
</feature>
<dbReference type="Gene3D" id="2.40.50.1020">
    <property type="entry name" value="LytTr DNA-binding domain"/>
    <property type="match status" value="1"/>
</dbReference>
<evidence type="ECO:0000256" key="1">
    <source>
        <dbReference type="PROSITE-ProRule" id="PRU00169"/>
    </source>
</evidence>
<feature type="modified residue" description="4-aspartylphosphate" evidence="1">
    <location>
        <position position="57"/>
    </location>
</feature>
<sequence length="249" mass="28718">MHSITSIIIDDEPANCENLQLLLQKYCPQLEVLALVVSINDALEKIIQLKPQLLFLDIELVEGTGFDLLEQLPNKNFEIIFVTAFDKYALKAIKFCALDYLLKPINITELIKAITKVEERVNDERDNIRMQELIRNIGTPSKRIALPMVDKTEFIEVEAISRCQGDGNYTHVYLKNSEKHLVCKSMKEFDELLSDYNFIRTHQSHLINLNEIKAFVKTDGGYIKMKDGSSVSISRQRREMVMKVLKNMH</sequence>
<dbReference type="PANTHER" id="PTHR37299:SF1">
    <property type="entry name" value="STAGE 0 SPORULATION PROTEIN A HOMOLOG"/>
    <property type="match status" value="1"/>
</dbReference>
<dbReference type="InterPro" id="IPR001789">
    <property type="entry name" value="Sig_transdc_resp-reg_receiver"/>
</dbReference>
<comment type="caution">
    <text evidence="4">The sequence shown here is derived from an EMBL/GenBank/DDBJ whole genome shotgun (WGS) entry which is preliminary data.</text>
</comment>
<accession>A0ABS1HIT2</accession>
<dbReference type="Proteomes" id="UP000605676">
    <property type="component" value="Unassembled WGS sequence"/>
</dbReference>
<evidence type="ECO:0000259" key="2">
    <source>
        <dbReference type="PROSITE" id="PS50110"/>
    </source>
</evidence>
<keyword evidence="1" id="KW-0597">Phosphoprotein</keyword>
<dbReference type="SMART" id="SM00448">
    <property type="entry name" value="REC"/>
    <property type="match status" value="1"/>
</dbReference>
<keyword evidence="5" id="KW-1185">Reference proteome</keyword>
<dbReference type="InterPro" id="IPR007492">
    <property type="entry name" value="LytTR_DNA-bd_dom"/>
</dbReference>
<dbReference type="Pfam" id="PF00072">
    <property type="entry name" value="Response_reg"/>
    <property type="match status" value="1"/>
</dbReference>
<reference evidence="4 5" key="1">
    <citation type="submission" date="2021-01" db="EMBL/GenBank/DDBJ databases">
        <title>Carboxyliciviraga sp.nov., isolated from coastal sediments.</title>
        <authorList>
            <person name="Lu D."/>
            <person name="Zhang T."/>
        </authorList>
    </citation>
    <scope>NUCLEOTIDE SEQUENCE [LARGE SCALE GENOMIC DNA]</scope>
    <source>
        <strain evidence="4 5">N1Y132</strain>
    </source>
</reference>
<gene>
    <name evidence="4" type="ORF">JIV24_09545</name>
</gene>
<name>A0ABS1HIT2_9BACT</name>
<protein>
    <submittedName>
        <fullName evidence="4">Response regulator transcription factor</fullName>
    </submittedName>
</protein>
<proteinExistence type="predicted"/>
<dbReference type="Gene3D" id="3.40.50.2300">
    <property type="match status" value="1"/>
</dbReference>
<evidence type="ECO:0000313" key="4">
    <source>
        <dbReference type="EMBL" id="MBK3517577.1"/>
    </source>
</evidence>
<organism evidence="4 5">
    <name type="scientific">Carboxylicivirga marina</name>
    <dbReference type="NCBI Taxonomy" id="2800988"/>
    <lineage>
        <taxon>Bacteria</taxon>
        <taxon>Pseudomonadati</taxon>
        <taxon>Bacteroidota</taxon>
        <taxon>Bacteroidia</taxon>
        <taxon>Marinilabiliales</taxon>
        <taxon>Marinilabiliaceae</taxon>
        <taxon>Carboxylicivirga</taxon>
    </lineage>
</organism>
<dbReference type="PROSITE" id="PS50110">
    <property type="entry name" value="RESPONSE_REGULATORY"/>
    <property type="match status" value="1"/>
</dbReference>
<evidence type="ECO:0000313" key="5">
    <source>
        <dbReference type="Proteomes" id="UP000605676"/>
    </source>
</evidence>